<comment type="caution">
    <text evidence="2">The sequence shown here is derived from an EMBL/GenBank/DDBJ whole genome shotgun (WGS) entry which is preliminary data.</text>
</comment>
<dbReference type="Proteomes" id="UP000191124">
    <property type="component" value="Unassembled WGS sequence"/>
</dbReference>
<evidence type="ECO:0000313" key="3">
    <source>
        <dbReference type="Proteomes" id="UP000191124"/>
    </source>
</evidence>
<keyword evidence="1" id="KW-0472">Membrane</keyword>
<dbReference type="EMBL" id="MUAL01000018">
    <property type="protein sequence ID" value="OOR26161.1"/>
    <property type="molecule type" value="Genomic_DNA"/>
</dbReference>
<evidence type="ECO:0000256" key="1">
    <source>
        <dbReference type="SAM" id="Phobius"/>
    </source>
</evidence>
<accession>A0A1S9UWQ7</accession>
<organism evidence="2 3">
    <name type="scientific">Bacillus cereus</name>
    <dbReference type="NCBI Taxonomy" id="1396"/>
    <lineage>
        <taxon>Bacteria</taxon>
        <taxon>Bacillati</taxon>
        <taxon>Bacillota</taxon>
        <taxon>Bacilli</taxon>
        <taxon>Bacillales</taxon>
        <taxon>Bacillaceae</taxon>
        <taxon>Bacillus</taxon>
        <taxon>Bacillus cereus group</taxon>
    </lineage>
</organism>
<feature type="transmembrane region" description="Helical" evidence="1">
    <location>
        <begin position="12"/>
        <end position="31"/>
    </location>
</feature>
<proteinExistence type="predicted"/>
<dbReference type="AlphaFoldDB" id="A0A1S9UWQ7"/>
<reference evidence="2 3" key="1">
    <citation type="submission" date="2017-01" db="EMBL/GenBank/DDBJ databases">
        <title>Bacillus cereus isolates.</title>
        <authorList>
            <person name="Beno S.M."/>
        </authorList>
    </citation>
    <scope>NUCLEOTIDE SEQUENCE [LARGE SCALE GENOMIC DNA]</scope>
    <source>
        <strain evidence="2 3">FSL M7-1219</strain>
    </source>
</reference>
<protein>
    <submittedName>
        <fullName evidence="2">Uncharacterized protein</fullName>
    </submittedName>
</protein>
<sequence length="212" mass="24304">MGEEILNYITKIGPMWGFIGAIIALGVNTYVTNKGKKVGVRSYVEVLKVAANLNDGVFKKGSKIVVTDELEEHLEKNKVEESGITDELKLRPNFLKIKNISSNPCFGLRIKGIKQNSIEKEKFIDLEFYVLKDDEELYIPLKSLNNVIYPTLILKVEYTTLANEKMIYENKITSKNGEVVEILQSIYVIKKWWKNEKIVKTTASDIKWRDVN</sequence>
<keyword evidence="1" id="KW-1133">Transmembrane helix</keyword>
<evidence type="ECO:0000313" key="2">
    <source>
        <dbReference type="EMBL" id="OOR26161.1"/>
    </source>
</evidence>
<dbReference type="RefSeq" id="WP_078180724.1">
    <property type="nucleotide sequence ID" value="NZ_MUAL01000018.1"/>
</dbReference>
<name>A0A1S9UWQ7_BACCE</name>
<gene>
    <name evidence="2" type="ORF">BW892_12745</name>
</gene>
<keyword evidence="1" id="KW-0812">Transmembrane</keyword>